<dbReference type="Ensembl" id="ENSXMAT00000001065.2">
    <property type="protein sequence ID" value="ENSXMAP00000001062.2"/>
    <property type="gene ID" value="ENSXMAG00000008543.2"/>
</dbReference>
<feature type="transmembrane region" description="Helical" evidence="6">
    <location>
        <begin position="83"/>
        <end position="109"/>
    </location>
</feature>
<dbReference type="HOGENOM" id="CLU_020277_1_1_1"/>
<accession>M3ZFS0</accession>
<dbReference type="PANTHER" id="PTHR21229:SF11">
    <property type="entry name" value="PROTEIN GPR108"/>
    <property type="match status" value="1"/>
</dbReference>
<dbReference type="GO" id="GO:0005794">
    <property type="term" value="C:Golgi apparatus"/>
    <property type="evidence" value="ECO:0007669"/>
    <property type="project" value="TreeGrafter"/>
</dbReference>
<evidence type="ECO:0000256" key="4">
    <source>
        <dbReference type="ARBA" id="ARBA00022989"/>
    </source>
</evidence>
<reference evidence="8" key="4">
    <citation type="submission" date="2025-09" db="UniProtKB">
        <authorList>
            <consortium name="Ensembl"/>
        </authorList>
    </citation>
    <scope>IDENTIFICATION</scope>
    <source>
        <strain evidence="8">JP 163 A</strain>
    </source>
</reference>
<dbReference type="AlphaFoldDB" id="M3ZFS0"/>
<feature type="transmembrane region" description="Helical" evidence="6">
    <location>
        <begin position="121"/>
        <end position="139"/>
    </location>
</feature>
<dbReference type="eggNOG" id="KOG2569">
    <property type="taxonomic scope" value="Eukaryota"/>
</dbReference>
<feature type="transmembrane region" description="Helical" evidence="6">
    <location>
        <begin position="225"/>
        <end position="242"/>
    </location>
</feature>
<evidence type="ECO:0000256" key="1">
    <source>
        <dbReference type="ARBA" id="ARBA00004141"/>
    </source>
</evidence>
<feature type="transmembrane region" description="Helical" evidence="6">
    <location>
        <begin position="151"/>
        <end position="173"/>
    </location>
</feature>
<keyword evidence="3" id="KW-0732">Signal</keyword>
<sequence length="293" mass="34023">MNPGSFLSAAEIPLPRLYICMAGVFFVAAMVWVYTLMKHRYSVFKIHWLMAALAFTKSTSLVFHSINYHFINIEGHPIEGWAVMYYITHLLKGALLFITLALIGMGWAFIKYALSYKEKMIFVIVIPLQVLANVAYIIIESTEEGYSEYYLWKEILFLVDLICCGAILFPVVWSIRHLKAAKNLEKLKLFRHYYVMIVCYIFFTRIIAILLKITMPFQWQWCYEFLVEVSTLIFFVLTGYKFRPASNNPYLQPPLNEEDVEKDEVVTESGALEGISKVKKTSNGRERQKEPTL</sequence>
<dbReference type="Proteomes" id="UP000002852">
    <property type="component" value="Unassembled WGS sequence"/>
</dbReference>
<reference evidence="9" key="1">
    <citation type="submission" date="2012-01" db="EMBL/GenBank/DDBJ databases">
        <authorList>
            <person name="Walter R."/>
            <person name="Schartl M."/>
            <person name="Warren W."/>
        </authorList>
    </citation>
    <scope>NUCLEOTIDE SEQUENCE [LARGE SCALE GENOMIC DNA]</scope>
    <source>
        <strain evidence="9">JP 163 A</strain>
    </source>
</reference>
<evidence type="ECO:0000256" key="6">
    <source>
        <dbReference type="SAM" id="Phobius"/>
    </source>
</evidence>
<keyword evidence="9" id="KW-1185">Reference proteome</keyword>
<evidence type="ECO:0000256" key="5">
    <source>
        <dbReference type="ARBA" id="ARBA00023136"/>
    </source>
</evidence>
<feature type="transmembrane region" description="Helical" evidence="6">
    <location>
        <begin position="48"/>
        <end position="71"/>
    </location>
</feature>
<name>M3ZFS0_XIPMA</name>
<reference evidence="9" key="2">
    <citation type="journal article" date="2013" name="Nat. Genet.">
        <title>The genome of the platyfish, Xiphophorus maculatus, provides insights into evolutionary adaptation and several complex traits.</title>
        <authorList>
            <person name="Schartl M."/>
            <person name="Walter R.B."/>
            <person name="Shen Y."/>
            <person name="Garcia T."/>
            <person name="Catchen J."/>
            <person name="Amores A."/>
            <person name="Braasch I."/>
            <person name="Chalopin D."/>
            <person name="Volff J.N."/>
            <person name="Lesch K.P."/>
            <person name="Bisazza A."/>
            <person name="Minx P."/>
            <person name="Hillier L."/>
            <person name="Wilson R.K."/>
            <person name="Fuerstenberg S."/>
            <person name="Boore J."/>
            <person name="Searle S."/>
            <person name="Postlethwait J.H."/>
            <person name="Warren W.C."/>
        </authorList>
    </citation>
    <scope>NUCLEOTIDE SEQUENCE [LARGE SCALE GENOMIC DNA]</scope>
    <source>
        <strain evidence="9">JP 163 A</strain>
    </source>
</reference>
<feature type="transmembrane region" description="Helical" evidence="6">
    <location>
        <begin position="16"/>
        <end position="36"/>
    </location>
</feature>
<organism evidence="8 9">
    <name type="scientific">Xiphophorus maculatus</name>
    <name type="common">Southern platyfish</name>
    <name type="synonym">Platypoecilus maculatus</name>
    <dbReference type="NCBI Taxonomy" id="8083"/>
    <lineage>
        <taxon>Eukaryota</taxon>
        <taxon>Metazoa</taxon>
        <taxon>Chordata</taxon>
        <taxon>Craniata</taxon>
        <taxon>Vertebrata</taxon>
        <taxon>Euteleostomi</taxon>
        <taxon>Actinopterygii</taxon>
        <taxon>Neopterygii</taxon>
        <taxon>Teleostei</taxon>
        <taxon>Neoteleostei</taxon>
        <taxon>Acanthomorphata</taxon>
        <taxon>Ovalentaria</taxon>
        <taxon>Atherinomorphae</taxon>
        <taxon>Cyprinodontiformes</taxon>
        <taxon>Poeciliidae</taxon>
        <taxon>Poeciliinae</taxon>
        <taxon>Xiphophorus</taxon>
    </lineage>
</organism>
<dbReference type="GeneTree" id="ENSGT00940000160446"/>
<protein>
    <submittedName>
        <fullName evidence="8">G protein-coupled receptor 108</fullName>
    </submittedName>
</protein>
<dbReference type="PANTHER" id="PTHR21229">
    <property type="entry name" value="LUNG SEVEN TRANSMEMBRANE RECEPTOR"/>
    <property type="match status" value="1"/>
</dbReference>
<reference evidence="8" key="3">
    <citation type="submission" date="2025-08" db="UniProtKB">
        <authorList>
            <consortium name="Ensembl"/>
        </authorList>
    </citation>
    <scope>IDENTIFICATION</scope>
    <source>
        <strain evidence="8">JP 163 A</strain>
    </source>
</reference>
<keyword evidence="2 6" id="KW-0812">Transmembrane</keyword>
<feature type="domain" description="GOST seven transmembrane" evidence="7">
    <location>
        <begin position="13"/>
        <end position="249"/>
    </location>
</feature>
<keyword evidence="5 6" id="KW-0472">Membrane</keyword>
<dbReference type="InterPro" id="IPR053937">
    <property type="entry name" value="GOST_TM"/>
</dbReference>
<feature type="transmembrane region" description="Helical" evidence="6">
    <location>
        <begin position="193"/>
        <end position="213"/>
    </location>
</feature>
<evidence type="ECO:0000256" key="3">
    <source>
        <dbReference type="ARBA" id="ARBA00022729"/>
    </source>
</evidence>
<evidence type="ECO:0000256" key="2">
    <source>
        <dbReference type="ARBA" id="ARBA00022692"/>
    </source>
</evidence>
<keyword evidence="4 6" id="KW-1133">Transmembrane helix</keyword>
<evidence type="ECO:0000313" key="8">
    <source>
        <dbReference type="Ensembl" id="ENSXMAP00000001062.2"/>
    </source>
</evidence>
<proteinExistence type="predicted"/>
<dbReference type="GO" id="GO:0016020">
    <property type="term" value="C:membrane"/>
    <property type="evidence" value="ECO:0007669"/>
    <property type="project" value="UniProtKB-SubCell"/>
</dbReference>
<evidence type="ECO:0000259" key="7">
    <source>
        <dbReference type="Pfam" id="PF06814"/>
    </source>
</evidence>
<dbReference type="Pfam" id="PF06814">
    <property type="entry name" value="GOST_TM"/>
    <property type="match status" value="1"/>
</dbReference>
<dbReference type="InterPro" id="IPR009637">
    <property type="entry name" value="GPR107/GPR108-like"/>
</dbReference>
<comment type="subcellular location">
    <subcellularLocation>
        <location evidence="1">Membrane</location>
        <topology evidence="1">Multi-pass membrane protein</topology>
    </subcellularLocation>
</comment>
<evidence type="ECO:0000313" key="9">
    <source>
        <dbReference type="Proteomes" id="UP000002852"/>
    </source>
</evidence>